<dbReference type="InterPro" id="IPR039646">
    <property type="entry name" value="ZNHIT2"/>
</dbReference>
<organism evidence="1">
    <name type="scientific">Medioppia subpectinata</name>
    <dbReference type="NCBI Taxonomy" id="1979941"/>
    <lineage>
        <taxon>Eukaryota</taxon>
        <taxon>Metazoa</taxon>
        <taxon>Ecdysozoa</taxon>
        <taxon>Arthropoda</taxon>
        <taxon>Chelicerata</taxon>
        <taxon>Arachnida</taxon>
        <taxon>Acari</taxon>
        <taxon>Acariformes</taxon>
        <taxon>Sarcoptiformes</taxon>
        <taxon>Oribatida</taxon>
        <taxon>Brachypylina</taxon>
        <taxon>Oppioidea</taxon>
        <taxon>Oppiidae</taxon>
        <taxon>Medioppia</taxon>
    </lineage>
</organism>
<evidence type="ECO:0000313" key="1">
    <source>
        <dbReference type="EMBL" id="CAD7626842.1"/>
    </source>
</evidence>
<dbReference type="Proteomes" id="UP000759131">
    <property type="component" value="Unassembled WGS sequence"/>
</dbReference>
<dbReference type="CDD" id="cd23024">
    <property type="entry name" value="zf-HIT_ZNHIT2-3"/>
    <property type="match status" value="1"/>
</dbReference>
<accession>A0A7R9KRB3</accession>
<dbReference type="AlphaFoldDB" id="A0A7R9KRB3"/>
<dbReference type="Gene3D" id="3.30.60.190">
    <property type="match status" value="1"/>
</dbReference>
<dbReference type="OrthoDB" id="10005492at2759"/>
<reference evidence="1" key="1">
    <citation type="submission" date="2020-11" db="EMBL/GenBank/DDBJ databases">
        <authorList>
            <person name="Tran Van P."/>
        </authorList>
    </citation>
    <scope>NUCLEOTIDE SEQUENCE</scope>
</reference>
<evidence type="ECO:0000313" key="2">
    <source>
        <dbReference type="Proteomes" id="UP000759131"/>
    </source>
</evidence>
<keyword evidence="2" id="KW-1185">Reference proteome</keyword>
<name>A0A7R9KRB3_9ACAR</name>
<dbReference type="PANTHER" id="PTHR15555">
    <property type="entry name" value="ZINC FINGER HIT DOMAIN CONTAINING PROTEIN 2 PROTEIN FON -RELATED"/>
    <property type="match status" value="1"/>
</dbReference>
<dbReference type="PANTHER" id="PTHR15555:SF0">
    <property type="entry name" value="ZINC FINGER HIT DOMAIN-CONTAINING PROTEIN 2"/>
    <property type="match status" value="1"/>
</dbReference>
<evidence type="ECO:0008006" key="3">
    <source>
        <dbReference type="Google" id="ProtNLM"/>
    </source>
</evidence>
<dbReference type="EMBL" id="OC858777">
    <property type="protein sequence ID" value="CAD7626842.1"/>
    <property type="molecule type" value="Genomic_DNA"/>
</dbReference>
<dbReference type="SUPFAM" id="SSF144232">
    <property type="entry name" value="HIT/MYND zinc finger-like"/>
    <property type="match status" value="1"/>
</dbReference>
<gene>
    <name evidence="1" type="ORF">OSB1V03_LOCUS7274</name>
</gene>
<protein>
    <recommendedName>
        <fullName evidence="3">HIT-type domain-containing protein</fullName>
    </recommendedName>
</protein>
<proteinExistence type="predicted"/>
<sequence length="459" mass="51830">MAMDPFVSTIATTYRSSMDPICAAKKSLYRCSRCQRRYCSSDCFRSPQHIQCSEEFFKQCVTQELLSQRFDDSSKHRLLEILKRNDNQLATDLIAGEDDDNDDNESNEVPFEVRFKNLDISDSQQLWDQLSDSERQEFSELLKSGKIGDLVDVWTPWWTASQPLVTPLGEPSIAETSDNVSKRPQLASSVTQLNDLISVMCPAVVNSLFSYCYICRIFNGEYDSIEAIDIFVQKCPQLCKHINCDDLNQSLQMCVQEVVTEQPSYMAIQLLHDLKCLIDGPKVQPSKAPEYVLRAFSDLVYIINNVKKKCPKTKRKELELLAKKLEFFMSWSVANGVSLVESLIQINLLTLLNGFEFGYPLKWDPLSINGNQMWSSAHMSSNGISSLPNHLGFISALNKPSDSCTSPQTSSGLLMAMAFVPIQPFGRFFHSLIGLHFTAESVPLVLAKPSLFQSQQNLF</sequence>
<dbReference type="EMBL" id="CAJPIZ010004202">
    <property type="protein sequence ID" value="CAG2107272.1"/>
    <property type="molecule type" value="Genomic_DNA"/>
</dbReference>